<dbReference type="Pfam" id="PF04115">
    <property type="entry name" value="Ureidogly_lyase"/>
    <property type="match status" value="1"/>
</dbReference>
<keyword evidence="7" id="KW-1185">Reference proteome</keyword>
<dbReference type="GO" id="GO:0004848">
    <property type="term" value="F:ureidoglycolate hydrolase activity"/>
    <property type="evidence" value="ECO:0007669"/>
    <property type="project" value="InterPro"/>
</dbReference>
<keyword evidence="3" id="KW-0456">Lyase</keyword>
<dbReference type="SUPFAM" id="SSF51182">
    <property type="entry name" value="RmlC-like cupins"/>
    <property type="match status" value="1"/>
</dbReference>
<sequence>MPLTIEAPGFPLRLIPEPLTPSAFSSFGTVIENPSPSPSGTTHQRSSDQSLGESSRASTANAIPANQGTALKYSDVTKPVNLYNRAPSRKPGKAVMSMFICAPRELLPEAVPAEPIGTTGVAKDGQSQRGDIEGLLPIKILERHPYTTQTFIPLGLSPSDRRTRYLVIVAPTLPLSRSREARPPPFPMPERRKRRSLREVLSRARPPPFPENEPSPAPPTKKIRRISIKQGLPDLLNLKAFIANGSQAVTYGAGTWHAPMIVLGENKVEFVVAQYSNGVTEEDCQEVEITADNVNGMIAVAIPRGGFRMSAAGELKAKL</sequence>
<dbReference type="AlphaFoldDB" id="A0A9P8LC98"/>
<dbReference type="InterPro" id="IPR024060">
    <property type="entry name" value="Ureidoglycolate_lyase_dom_sf"/>
</dbReference>
<dbReference type="PANTHER" id="PTHR21221:SF1">
    <property type="entry name" value="UREIDOGLYCOLATE LYASE"/>
    <property type="match status" value="1"/>
</dbReference>
<evidence type="ECO:0000313" key="6">
    <source>
        <dbReference type="EMBL" id="KAH0559699.1"/>
    </source>
</evidence>
<dbReference type="GO" id="GO:0050385">
    <property type="term" value="F:ureidoglycolate lyase activity"/>
    <property type="evidence" value="ECO:0007669"/>
    <property type="project" value="UniProtKB-EC"/>
</dbReference>
<dbReference type="GO" id="GO:0006144">
    <property type="term" value="P:purine nucleobase metabolic process"/>
    <property type="evidence" value="ECO:0007669"/>
    <property type="project" value="UniProtKB-KW"/>
</dbReference>
<keyword evidence="2" id="KW-0659">Purine metabolism</keyword>
<evidence type="ECO:0000256" key="4">
    <source>
        <dbReference type="ARBA" id="ARBA00047684"/>
    </source>
</evidence>
<protein>
    <recommendedName>
        <fullName evidence="8">Ureidoglycolate hydrolase</fullName>
    </recommendedName>
</protein>
<comment type="subunit">
    <text evidence="1">Homodimer.</text>
</comment>
<evidence type="ECO:0008006" key="8">
    <source>
        <dbReference type="Google" id="ProtNLM"/>
    </source>
</evidence>
<dbReference type="InterPro" id="IPR007247">
    <property type="entry name" value="Ureidogly_lyase"/>
</dbReference>
<feature type="region of interest" description="Disordered" evidence="5">
    <location>
        <begin position="25"/>
        <end position="66"/>
    </location>
</feature>
<dbReference type="PANTHER" id="PTHR21221">
    <property type="entry name" value="UREIDOGLYCOLATE HYDROLASE"/>
    <property type="match status" value="1"/>
</dbReference>
<name>A0A9P8LC98_9PEZI</name>
<dbReference type="InterPro" id="IPR011051">
    <property type="entry name" value="RmlC_Cupin_sf"/>
</dbReference>
<organism evidence="6 7">
    <name type="scientific">Trichoglossum hirsutum</name>
    <dbReference type="NCBI Taxonomy" id="265104"/>
    <lineage>
        <taxon>Eukaryota</taxon>
        <taxon>Fungi</taxon>
        <taxon>Dikarya</taxon>
        <taxon>Ascomycota</taxon>
        <taxon>Pezizomycotina</taxon>
        <taxon>Geoglossomycetes</taxon>
        <taxon>Geoglossales</taxon>
        <taxon>Geoglossaceae</taxon>
        <taxon>Trichoglossum</taxon>
    </lineage>
</organism>
<accession>A0A9P8LC98</accession>
<dbReference type="Gene3D" id="2.60.120.480">
    <property type="entry name" value="Ureidoglycolate hydrolase"/>
    <property type="match status" value="1"/>
</dbReference>
<evidence type="ECO:0000256" key="2">
    <source>
        <dbReference type="ARBA" id="ARBA00022631"/>
    </source>
</evidence>
<evidence type="ECO:0000256" key="3">
    <source>
        <dbReference type="ARBA" id="ARBA00023239"/>
    </source>
</evidence>
<gene>
    <name evidence="6" type="ORF">GP486_003784</name>
</gene>
<proteinExistence type="predicted"/>
<feature type="region of interest" description="Disordered" evidence="5">
    <location>
        <begin position="178"/>
        <end position="222"/>
    </location>
</feature>
<dbReference type="EMBL" id="JAGHQM010000539">
    <property type="protein sequence ID" value="KAH0559699.1"/>
    <property type="molecule type" value="Genomic_DNA"/>
</dbReference>
<evidence type="ECO:0000256" key="5">
    <source>
        <dbReference type="SAM" id="MobiDB-lite"/>
    </source>
</evidence>
<feature type="compositionally biased region" description="Pro residues" evidence="5">
    <location>
        <begin position="205"/>
        <end position="219"/>
    </location>
</feature>
<dbReference type="CDD" id="cd20298">
    <property type="entry name" value="cupin_UAH"/>
    <property type="match status" value="1"/>
</dbReference>
<dbReference type="GO" id="GO:0000256">
    <property type="term" value="P:allantoin catabolic process"/>
    <property type="evidence" value="ECO:0007669"/>
    <property type="project" value="InterPro"/>
</dbReference>
<dbReference type="InterPro" id="IPR047233">
    <property type="entry name" value="UAH_cupin"/>
</dbReference>
<evidence type="ECO:0000313" key="7">
    <source>
        <dbReference type="Proteomes" id="UP000750711"/>
    </source>
</evidence>
<comment type="catalytic activity">
    <reaction evidence="4">
        <text>(S)-ureidoglycolate = urea + glyoxylate</text>
        <dbReference type="Rhea" id="RHEA:11304"/>
        <dbReference type="ChEBI" id="CHEBI:16199"/>
        <dbReference type="ChEBI" id="CHEBI:36655"/>
        <dbReference type="ChEBI" id="CHEBI:57296"/>
        <dbReference type="EC" id="4.3.2.3"/>
    </reaction>
</comment>
<evidence type="ECO:0000256" key="1">
    <source>
        <dbReference type="ARBA" id="ARBA00011738"/>
    </source>
</evidence>
<comment type="caution">
    <text evidence="6">The sequence shown here is derived from an EMBL/GenBank/DDBJ whole genome shotgun (WGS) entry which is preliminary data.</text>
</comment>
<reference evidence="6" key="1">
    <citation type="submission" date="2021-03" db="EMBL/GenBank/DDBJ databases">
        <title>Comparative genomics and phylogenomic investigation of the class Geoglossomycetes provide insights into ecological specialization and systematics.</title>
        <authorList>
            <person name="Melie T."/>
            <person name="Pirro S."/>
            <person name="Miller A.N."/>
            <person name="Quandt A."/>
        </authorList>
    </citation>
    <scope>NUCLEOTIDE SEQUENCE</scope>
    <source>
        <strain evidence="6">CAQ_001_2017</strain>
    </source>
</reference>
<dbReference type="Proteomes" id="UP000750711">
    <property type="component" value="Unassembled WGS sequence"/>
</dbReference>